<organism evidence="2">
    <name type="scientific">Acromyrmex echinatior</name>
    <name type="common">Panamanian leafcutter ant</name>
    <name type="synonym">Acromyrmex octospinosus echinatior</name>
    <dbReference type="NCBI Taxonomy" id="103372"/>
    <lineage>
        <taxon>Eukaryota</taxon>
        <taxon>Metazoa</taxon>
        <taxon>Ecdysozoa</taxon>
        <taxon>Arthropoda</taxon>
        <taxon>Hexapoda</taxon>
        <taxon>Insecta</taxon>
        <taxon>Pterygota</taxon>
        <taxon>Neoptera</taxon>
        <taxon>Endopterygota</taxon>
        <taxon>Hymenoptera</taxon>
        <taxon>Apocrita</taxon>
        <taxon>Aculeata</taxon>
        <taxon>Formicoidea</taxon>
        <taxon>Formicidae</taxon>
        <taxon>Myrmicinae</taxon>
        <taxon>Acromyrmex</taxon>
    </lineage>
</organism>
<proteinExistence type="predicted"/>
<name>F4X693_ACREC</name>
<dbReference type="AlphaFoldDB" id="F4X693"/>
<dbReference type="InParanoid" id="F4X693"/>
<evidence type="ECO:0000313" key="1">
    <source>
        <dbReference type="EMBL" id="EGI58023.1"/>
    </source>
</evidence>
<dbReference type="Proteomes" id="UP000007755">
    <property type="component" value="Unassembled WGS sequence"/>
</dbReference>
<reference evidence="1" key="1">
    <citation type="submission" date="2011-02" db="EMBL/GenBank/DDBJ databases">
        <title>The genome of the leaf-cutting ant Acromyrmex echinatior suggests key adaptations to social evolution and fungus farming.</title>
        <authorList>
            <person name="Nygaard S."/>
            <person name="Zhang G."/>
        </authorList>
    </citation>
    <scope>NUCLEOTIDE SEQUENCE</scope>
</reference>
<protein>
    <submittedName>
        <fullName evidence="1">Uncharacterized protein</fullName>
    </submittedName>
</protein>
<gene>
    <name evidence="1" type="ORF">G5I_13897</name>
</gene>
<dbReference type="EMBL" id="GL888797">
    <property type="protein sequence ID" value="EGI58023.1"/>
    <property type="molecule type" value="Genomic_DNA"/>
</dbReference>
<accession>F4X693</accession>
<evidence type="ECO:0000313" key="2">
    <source>
        <dbReference type="Proteomes" id="UP000007755"/>
    </source>
</evidence>
<sequence length="82" mass="9167">MRPFPWVGKPSRGIRRRRTGARKTELVISGYPIGPKDFGLKRCSVQASKKRGSHRPKGPFSKLKNQVGVLTSTGKVYCRIQA</sequence>
<keyword evidence="2" id="KW-1185">Reference proteome</keyword>